<dbReference type="SMART" id="SM00091">
    <property type="entry name" value="PAS"/>
    <property type="match status" value="1"/>
</dbReference>
<keyword evidence="8" id="KW-0418">Kinase</keyword>
<evidence type="ECO:0000256" key="13">
    <source>
        <dbReference type="ARBA" id="ARBA00047899"/>
    </source>
</evidence>
<dbReference type="PRINTS" id="PR00109">
    <property type="entry name" value="TYRKINASE"/>
</dbReference>
<dbReference type="EC" id="2.7.11.1" evidence="2"/>
<name>A0AAD8NWV2_TARER</name>
<evidence type="ECO:0000256" key="10">
    <source>
        <dbReference type="ARBA" id="ARBA00022991"/>
    </source>
</evidence>
<dbReference type="InterPro" id="IPR013767">
    <property type="entry name" value="PAS_fold"/>
</dbReference>
<dbReference type="GO" id="GO:0006355">
    <property type="term" value="P:regulation of DNA-templated transcription"/>
    <property type="evidence" value="ECO:0007669"/>
    <property type="project" value="InterPro"/>
</dbReference>
<dbReference type="Gene3D" id="1.10.510.10">
    <property type="entry name" value="Transferase(Phosphotransferase) domain 1"/>
    <property type="match status" value="1"/>
</dbReference>
<dbReference type="InterPro" id="IPR000014">
    <property type="entry name" value="PAS"/>
</dbReference>
<evidence type="ECO:0000313" key="18">
    <source>
        <dbReference type="Proteomes" id="UP001229421"/>
    </source>
</evidence>
<dbReference type="GO" id="GO:0005524">
    <property type="term" value="F:ATP binding"/>
    <property type="evidence" value="ECO:0007669"/>
    <property type="project" value="UniProtKB-KW"/>
</dbReference>
<reference evidence="17" key="1">
    <citation type="journal article" date="2023" name="bioRxiv">
        <title>Improved chromosome-level genome assembly for marigold (Tagetes erecta).</title>
        <authorList>
            <person name="Jiang F."/>
            <person name="Yuan L."/>
            <person name="Wang S."/>
            <person name="Wang H."/>
            <person name="Xu D."/>
            <person name="Wang A."/>
            <person name="Fan W."/>
        </authorList>
    </citation>
    <scope>NUCLEOTIDE SEQUENCE</scope>
    <source>
        <strain evidence="17">WSJ</strain>
        <tissue evidence="17">Leaf</tissue>
    </source>
</reference>
<proteinExistence type="predicted"/>
<keyword evidence="3" id="KW-0723">Serine/threonine-protein kinase</keyword>
<dbReference type="PROSITE" id="PS50011">
    <property type="entry name" value="PROTEIN_KINASE_DOM"/>
    <property type="match status" value="1"/>
</dbReference>
<evidence type="ECO:0000313" key="17">
    <source>
        <dbReference type="EMBL" id="KAK1424548.1"/>
    </source>
</evidence>
<organism evidence="17 18">
    <name type="scientific">Tagetes erecta</name>
    <name type="common">African marigold</name>
    <dbReference type="NCBI Taxonomy" id="13708"/>
    <lineage>
        <taxon>Eukaryota</taxon>
        <taxon>Viridiplantae</taxon>
        <taxon>Streptophyta</taxon>
        <taxon>Embryophyta</taxon>
        <taxon>Tracheophyta</taxon>
        <taxon>Spermatophyta</taxon>
        <taxon>Magnoliopsida</taxon>
        <taxon>eudicotyledons</taxon>
        <taxon>Gunneridae</taxon>
        <taxon>Pentapetalae</taxon>
        <taxon>asterids</taxon>
        <taxon>campanulids</taxon>
        <taxon>Asterales</taxon>
        <taxon>Asteraceae</taxon>
        <taxon>Asteroideae</taxon>
        <taxon>Heliantheae alliance</taxon>
        <taxon>Tageteae</taxon>
        <taxon>Tagetes</taxon>
    </lineage>
</organism>
<dbReference type="GO" id="GO:0016020">
    <property type="term" value="C:membrane"/>
    <property type="evidence" value="ECO:0007669"/>
    <property type="project" value="UniProtKB-SubCell"/>
</dbReference>
<dbReference type="InterPro" id="IPR051681">
    <property type="entry name" value="Ser/Thr_Kinases-Pseudokinases"/>
</dbReference>
<keyword evidence="11" id="KW-0472">Membrane</keyword>
<evidence type="ECO:0000256" key="4">
    <source>
        <dbReference type="ARBA" id="ARBA00022543"/>
    </source>
</evidence>
<evidence type="ECO:0000256" key="7">
    <source>
        <dbReference type="ARBA" id="ARBA00022741"/>
    </source>
</evidence>
<keyword evidence="18" id="KW-1185">Reference proteome</keyword>
<comment type="catalytic activity">
    <reaction evidence="14">
        <text>L-seryl-[protein] + ATP = O-phospho-L-seryl-[protein] + ADP + H(+)</text>
        <dbReference type="Rhea" id="RHEA:17989"/>
        <dbReference type="Rhea" id="RHEA-COMP:9863"/>
        <dbReference type="Rhea" id="RHEA-COMP:11604"/>
        <dbReference type="ChEBI" id="CHEBI:15378"/>
        <dbReference type="ChEBI" id="CHEBI:29999"/>
        <dbReference type="ChEBI" id="CHEBI:30616"/>
        <dbReference type="ChEBI" id="CHEBI:83421"/>
        <dbReference type="ChEBI" id="CHEBI:456216"/>
        <dbReference type="EC" id="2.7.11.1"/>
    </reaction>
</comment>
<dbReference type="InterPro" id="IPR035965">
    <property type="entry name" value="PAS-like_dom_sf"/>
</dbReference>
<sequence>MYVCMYDCRLKYKMTAEEEVVLLRKIQKLEQDHSRLKHHLILLLINKCDQYLNILESMGRSVHIFDGNHRIIYWNQMSEHLYGYTRAEALGKTAPDIIIEPRYSHLATLIIQRALKGETWSGQFPVRTKYAHTFLVITTLSPFRDQHATTFGVTCVSTDTRQFQPQPSNISSNFFKMKTTTQDHININLHDSTTNENRPSFHKLLSLKAEAWIDKKGISWPWKLVPGINQNTDTTCHHITTTPTPFGLPCLHNTNNHQHPQTTASLQTHSSNIDAKSHTRLQNLDVHISWEDLIIQEQIGQGSRGTVYHALLYGSDVAVKIFSTQTYSDDVIRSFRKEVSIMKRLRHPNILLFMGLGSLFRLLQHSIAKLDWRRRVHMAMDMARGMNYLHHCQPPVIHRNLKSSNLLVDKNLTLKVGDFGLSRIKHTTYLMTNTKTVAPHWMAPEILRNEHVDEKSDVYSYGVVLWEITTGKIPWENLNSVQVIRAVGFMNQWLDIPDDVDPHWASLIRSCWSREPQSRPTFQEILIKLKDLQKKFTMQLKGPCRNNSSSNNKKGT</sequence>
<dbReference type="GO" id="GO:0009881">
    <property type="term" value="F:photoreceptor activity"/>
    <property type="evidence" value="ECO:0007669"/>
    <property type="project" value="UniProtKB-KW"/>
</dbReference>
<dbReference type="SUPFAM" id="SSF55785">
    <property type="entry name" value="PYP-like sensor domain (PAS domain)"/>
    <property type="match status" value="1"/>
</dbReference>
<keyword evidence="4" id="KW-0600">Photoreceptor protein</keyword>
<accession>A0AAD8NWV2</accession>
<evidence type="ECO:0000256" key="12">
    <source>
        <dbReference type="ARBA" id="ARBA00023170"/>
    </source>
</evidence>
<keyword evidence="10" id="KW-0157">Chromophore</keyword>
<dbReference type="Gene3D" id="3.30.200.20">
    <property type="entry name" value="Phosphorylase Kinase, domain 1"/>
    <property type="match status" value="1"/>
</dbReference>
<feature type="domain" description="PAS" evidence="16">
    <location>
        <begin position="47"/>
        <end position="118"/>
    </location>
</feature>
<dbReference type="Gene3D" id="3.30.450.20">
    <property type="entry name" value="PAS domain"/>
    <property type="match status" value="1"/>
</dbReference>
<evidence type="ECO:0000259" key="15">
    <source>
        <dbReference type="PROSITE" id="PS50011"/>
    </source>
</evidence>
<feature type="domain" description="Protein kinase" evidence="15">
    <location>
        <begin position="293"/>
        <end position="536"/>
    </location>
</feature>
<evidence type="ECO:0000256" key="5">
    <source>
        <dbReference type="ARBA" id="ARBA00022606"/>
    </source>
</evidence>
<evidence type="ECO:0000256" key="6">
    <source>
        <dbReference type="ARBA" id="ARBA00022679"/>
    </source>
</evidence>
<dbReference type="InterPro" id="IPR001245">
    <property type="entry name" value="Ser-Thr/Tyr_kinase_cat_dom"/>
</dbReference>
<keyword evidence="5" id="KW-0716">Sensory transduction</keyword>
<evidence type="ECO:0000256" key="2">
    <source>
        <dbReference type="ARBA" id="ARBA00012513"/>
    </source>
</evidence>
<evidence type="ECO:0000256" key="8">
    <source>
        <dbReference type="ARBA" id="ARBA00022777"/>
    </source>
</evidence>
<dbReference type="CDD" id="cd00130">
    <property type="entry name" value="PAS"/>
    <property type="match status" value="1"/>
</dbReference>
<evidence type="ECO:0000256" key="1">
    <source>
        <dbReference type="ARBA" id="ARBA00004370"/>
    </source>
</evidence>
<dbReference type="FunFam" id="1.10.510.10:FF:000476">
    <property type="entry name" value="PAS domain-containing protein tyrosine kinase family protein"/>
    <property type="match status" value="1"/>
</dbReference>
<keyword evidence="9" id="KW-0067">ATP-binding</keyword>
<evidence type="ECO:0000256" key="11">
    <source>
        <dbReference type="ARBA" id="ARBA00023136"/>
    </source>
</evidence>
<dbReference type="AlphaFoldDB" id="A0AAD8NWV2"/>
<gene>
    <name evidence="17" type="ORF">QVD17_19880</name>
</gene>
<dbReference type="InterPro" id="IPR000719">
    <property type="entry name" value="Prot_kinase_dom"/>
</dbReference>
<protein>
    <recommendedName>
        <fullName evidence="2">non-specific serine/threonine protein kinase</fullName>
        <ecNumber evidence="2">2.7.11.1</ecNumber>
    </recommendedName>
</protein>
<dbReference type="PANTHER" id="PTHR44329">
    <property type="entry name" value="SERINE/THREONINE-PROTEIN KINASE TNNI3K-RELATED"/>
    <property type="match status" value="1"/>
</dbReference>
<dbReference type="EMBL" id="JAUHHV010000005">
    <property type="protein sequence ID" value="KAK1424548.1"/>
    <property type="molecule type" value="Genomic_DNA"/>
</dbReference>
<dbReference type="PANTHER" id="PTHR44329:SF47">
    <property type="entry name" value="SERINE_THREONINE-PROTEIN KINASE ROCO5-RELATED"/>
    <property type="match status" value="1"/>
</dbReference>
<dbReference type="PROSITE" id="PS50112">
    <property type="entry name" value="PAS"/>
    <property type="match status" value="1"/>
</dbReference>
<dbReference type="SUPFAM" id="SSF56112">
    <property type="entry name" value="Protein kinase-like (PK-like)"/>
    <property type="match status" value="1"/>
</dbReference>
<keyword evidence="6" id="KW-0808">Transferase</keyword>
<dbReference type="NCBIfam" id="TIGR00229">
    <property type="entry name" value="sensory_box"/>
    <property type="match status" value="1"/>
</dbReference>
<evidence type="ECO:0000256" key="14">
    <source>
        <dbReference type="ARBA" id="ARBA00048679"/>
    </source>
</evidence>
<comment type="catalytic activity">
    <reaction evidence="13">
        <text>L-threonyl-[protein] + ATP = O-phospho-L-threonyl-[protein] + ADP + H(+)</text>
        <dbReference type="Rhea" id="RHEA:46608"/>
        <dbReference type="Rhea" id="RHEA-COMP:11060"/>
        <dbReference type="Rhea" id="RHEA-COMP:11605"/>
        <dbReference type="ChEBI" id="CHEBI:15378"/>
        <dbReference type="ChEBI" id="CHEBI:30013"/>
        <dbReference type="ChEBI" id="CHEBI:30616"/>
        <dbReference type="ChEBI" id="CHEBI:61977"/>
        <dbReference type="ChEBI" id="CHEBI:456216"/>
        <dbReference type="EC" id="2.7.11.1"/>
    </reaction>
</comment>
<dbReference type="GO" id="GO:0004674">
    <property type="term" value="F:protein serine/threonine kinase activity"/>
    <property type="evidence" value="ECO:0007669"/>
    <property type="project" value="UniProtKB-KW"/>
</dbReference>
<dbReference type="Proteomes" id="UP001229421">
    <property type="component" value="Unassembled WGS sequence"/>
</dbReference>
<keyword evidence="12" id="KW-0675">Receptor</keyword>
<evidence type="ECO:0000259" key="16">
    <source>
        <dbReference type="PROSITE" id="PS50112"/>
    </source>
</evidence>
<dbReference type="Pfam" id="PF00989">
    <property type="entry name" value="PAS"/>
    <property type="match status" value="1"/>
</dbReference>
<evidence type="ECO:0000256" key="3">
    <source>
        <dbReference type="ARBA" id="ARBA00022527"/>
    </source>
</evidence>
<dbReference type="Pfam" id="PF07714">
    <property type="entry name" value="PK_Tyr_Ser-Thr"/>
    <property type="match status" value="1"/>
</dbReference>
<evidence type="ECO:0000256" key="9">
    <source>
        <dbReference type="ARBA" id="ARBA00022840"/>
    </source>
</evidence>
<comment type="subcellular location">
    <subcellularLocation>
        <location evidence="1">Membrane</location>
    </subcellularLocation>
</comment>
<keyword evidence="7" id="KW-0547">Nucleotide-binding</keyword>
<dbReference type="CDD" id="cd13999">
    <property type="entry name" value="STKc_MAP3K-like"/>
    <property type="match status" value="1"/>
</dbReference>
<dbReference type="InterPro" id="IPR011009">
    <property type="entry name" value="Kinase-like_dom_sf"/>
</dbReference>
<comment type="caution">
    <text evidence="17">The sequence shown here is derived from an EMBL/GenBank/DDBJ whole genome shotgun (WGS) entry which is preliminary data.</text>
</comment>